<dbReference type="InterPro" id="IPR036525">
    <property type="entry name" value="Tubulin/FtsZ_GTPase_sf"/>
</dbReference>
<keyword evidence="1" id="KW-0547">Nucleotide-binding</keyword>
<dbReference type="Proteomes" id="UP001311730">
    <property type="component" value="Unassembled WGS sequence"/>
</dbReference>
<gene>
    <name evidence="4" type="ORF">VJJ08_09590</name>
</gene>
<dbReference type="Gene3D" id="3.40.50.1440">
    <property type="entry name" value="Tubulin/FtsZ, GTPase domain"/>
    <property type="match status" value="1"/>
</dbReference>
<dbReference type="RefSeq" id="WP_323983723.1">
    <property type="nucleotide sequence ID" value="NZ_JAYKBW010000010.1"/>
</dbReference>
<protein>
    <recommendedName>
        <fullName evidence="3">Tubulin/FtsZ GTPase domain-containing protein</fullName>
    </recommendedName>
</protein>
<keyword evidence="2" id="KW-0342">GTP-binding</keyword>
<proteinExistence type="predicted"/>
<comment type="caution">
    <text evidence="4">The sequence shown here is derived from an EMBL/GenBank/DDBJ whole genome shotgun (WGS) entry which is preliminary data.</text>
</comment>
<evidence type="ECO:0000256" key="1">
    <source>
        <dbReference type="ARBA" id="ARBA00022741"/>
    </source>
</evidence>
<dbReference type="PANTHER" id="PTHR30314">
    <property type="entry name" value="CELL DIVISION PROTEIN FTSZ-RELATED"/>
    <property type="match status" value="1"/>
</dbReference>
<feature type="domain" description="Tubulin/FtsZ GTPase" evidence="3">
    <location>
        <begin position="16"/>
        <end position="203"/>
    </location>
</feature>
<reference evidence="4 5" key="1">
    <citation type="submission" date="2023-12" db="EMBL/GenBank/DDBJ databases">
        <title>Genomic sequences of Capnocytophaga and Parvimonas strains.</title>
        <authorList>
            <person name="Watt R.M."/>
            <person name="Wang M."/>
            <person name="Yang T."/>
            <person name="Tong W.M."/>
        </authorList>
    </citation>
    <scope>NUCLEOTIDE SEQUENCE [LARGE SCALE GENOMIC DNA]</scope>
    <source>
        <strain evidence="4 5">CCUG 13096</strain>
    </source>
</reference>
<dbReference type="InterPro" id="IPR045061">
    <property type="entry name" value="FtsZ/CetZ"/>
</dbReference>
<dbReference type="SMART" id="SM00864">
    <property type="entry name" value="Tubulin"/>
    <property type="match status" value="1"/>
</dbReference>
<sequence length="203" mass="21881">MNTVKTNTLNGQLPKGTLILGIGGGGTNFLDYVQKNSPQPIRCIACDTDPEGITYAQGKGLVTLYLGESFVFNPFVPLLAEIIANADISNIDKALEGVEQLFIFATLGGATGTGSIFTIVRRALFLGIPVKVAVTIPFSFEGKERRKQALAMAASLKEEVADTLVFDMDSLKEEVGNYGVGKGFAEIDKRMWECLLESLTTNH</sequence>
<dbReference type="EMBL" id="JAYKBW010000010">
    <property type="protein sequence ID" value="MEB3075547.1"/>
    <property type="molecule type" value="Genomic_DNA"/>
</dbReference>
<keyword evidence="5" id="KW-1185">Reference proteome</keyword>
<evidence type="ECO:0000313" key="4">
    <source>
        <dbReference type="EMBL" id="MEB3075547.1"/>
    </source>
</evidence>
<evidence type="ECO:0000256" key="2">
    <source>
        <dbReference type="ARBA" id="ARBA00023134"/>
    </source>
</evidence>
<evidence type="ECO:0000259" key="3">
    <source>
        <dbReference type="SMART" id="SM00864"/>
    </source>
</evidence>
<organism evidence="4 5">
    <name type="scientific">Capnocytophaga gingivalis</name>
    <dbReference type="NCBI Taxonomy" id="1017"/>
    <lineage>
        <taxon>Bacteria</taxon>
        <taxon>Pseudomonadati</taxon>
        <taxon>Bacteroidota</taxon>
        <taxon>Flavobacteriia</taxon>
        <taxon>Flavobacteriales</taxon>
        <taxon>Flavobacteriaceae</taxon>
        <taxon>Capnocytophaga</taxon>
    </lineage>
</organism>
<name>A0ABU5ZBP9_9FLAO</name>
<evidence type="ECO:0000313" key="5">
    <source>
        <dbReference type="Proteomes" id="UP001311730"/>
    </source>
</evidence>
<dbReference type="PANTHER" id="PTHR30314:SF3">
    <property type="entry name" value="MITOCHONDRIAL DIVISION PROTEIN FSZA"/>
    <property type="match status" value="1"/>
</dbReference>
<dbReference type="InterPro" id="IPR003008">
    <property type="entry name" value="Tubulin_FtsZ_GTPase"/>
</dbReference>
<dbReference type="PRINTS" id="PR00423">
    <property type="entry name" value="CELLDVISFTSZ"/>
</dbReference>
<dbReference type="Pfam" id="PF00091">
    <property type="entry name" value="Tubulin"/>
    <property type="match status" value="1"/>
</dbReference>
<accession>A0ABU5ZBP9</accession>
<dbReference type="SUPFAM" id="SSF52490">
    <property type="entry name" value="Tubulin nucleotide-binding domain-like"/>
    <property type="match status" value="1"/>
</dbReference>